<keyword evidence="1" id="KW-0812">Transmembrane</keyword>
<dbReference type="Proteomes" id="UP000189670">
    <property type="component" value="Unassembled WGS sequence"/>
</dbReference>
<feature type="transmembrane region" description="Helical" evidence="1">
    <location>
        <begin position="121"/>
        <end position="141"/>
    </location>
</feature>
<protein>
    <submittedName>
        <fullName evidence="2">Uncharacterized protein</fullName>
    </submittedName>
</protein>
<sequence>MQSDFTSYPKESHQLWIRFQHNTLTNDMLQFMVDNKQSITNPHLKWDQYQIVNQDVYTDEINNNMKANAIKSKKQLVYSRFNLLLTIEKQHTNAPVYHALILLFIGVVLIYVLITKTNRYHYASMGLCSGLLCILVIYHNFMINDLYDKPLTTLEYWIFGLFTVIFIVFWLNVWSVSKLNKLEK</sequence>
<dbReference type="AlphaFoldDB" id="A0A1V1P4V5"/>
<evidence type="ECO:0000313" key="2">
    <source>
        <dbReference type="EMBL" id="ETR69823.1"/>
    </source>
</evidence>
<gene>
    <name evidence="2" type="ORF">OMM_03676</name>
</gene>
<proteinExistence type="predicted"/>
<comment type="caution">
    <text evidence="2">The sequence shown here is derived from an EMBL/GenBank/DDBJ whole genome shotgun (WGS) entry which is preliminary data.</text>
</comment>
<feature type="transmembrane region" description="Helical" evidence="1">
    <location>
        <begin position="156"/>
        <end position="174"/>
    </location>
</feature>
<accession>A0A1V1P4V5</accession>
<organism evidence="2 3">
    <name type="scientific">Candidatus Magnetoglobus multicellularis str. Araruama</name>
    <dbReference type="NCBI Taxonomy" id="890399"/>
    <lineage>
        <taxon>Bacteria</taxon>
        <taxon>Pseudomonadati</taxon>
        <taxon>Thermodesulfobacteriota</taxon>
        <taxon>Desulfobacteria</taxon>
        <taxon>Desulfobacterales</taxon>
        <taxon>Desulfobacteraceae</taxon>
        <taxon>Candidatus Magnetoglobus</taxon>
    </lineage>
</organism>
<reference evidence="3" key="1">
    <citation type="submission" date="2012-11" db="EMBL/GenBank/DDBJ databases">
        <authorList>
            <person name="Lucero-Rivera Y.E."/>
            <person name="Tovar-Ramirez D."/>
        </authorList>
    </citation>
    <scope>NUCLEOTIDE SEQUENCE [LARGE SCALE GENOMIC DNA]</scope>
    <source>
        <strain evidence="3">Araruama</strain>
    </source>
</reference>
<evidence type="ECO:0000256" key="1">
    <source>
        <dbReference type="SAM" id="Phobius"/>
    </source>
</evidence>
<dbReference type="EMBL" id="ATBP01000549">
    <property type="protein sequence ID" value="ETR69823.1"/>
    <property type="molecule type" value="Genomic_DNA"/>
</dbReference>
<feature type="transmembrane region" description="Helical" evidence="1">
    <location>
        <begin position="96"/>
        <end position="114"/>
    </location>
</feature>
<keyword evidence="1" id="KW-1133">Transmembrane helix</keyword>
<name>A0A1V1P4V5_9BACT</name>
<evidence type="ECO:0000313" key="3">
    <source>
        <dbReference type="Proteomes" id="UP000189670"/>
    </source>
</evidence>
<keyword evidence="1" id="KW-0472">Membrane</keyword>